<dbReference type="Proteomes" id="UP000470926">
    <property type="component" value="Unassembled WGS sequence"/>
</dbReference>
<dbReference type="AlphaFoldDB" id="A0A6I0V9N0"/>
<name>A0A6I0V9N0_BIFAD</name>
<comment type="caution">
    <text evidence="1">The sequence shown here is derived from an EMBL/GenBank/DDBJ whole genome shotgun (WGS) entry which is preliminary data.</text>
</comment>
<protein>
    <submittedName>
        <fullName evidence="1">Uncharacterized protein</fullName>
    </submittedName>
</protein>
<organism evidence="1 2">
    <name type="scientific">Bifidobacterium adolescentis</name>
    <dbReference type="NCBI Taxonomy" id="1680"/>
    <lineage>
        <taxon>Bacteria</taxon>
        <taxon>Bacillati</taxon>
        <taxon>Actinomycetota</taxon>
        <taxon>Actinomycetes</taxon>
        <taxon>Bifidobacteriales</taxon>
        <taxon>Bifidobacteriaceae</taxon>
        <taxon>Bifidobacterium</taxon>
    </lineage>
</organism>
<evidence type="ECO:0000313" key="1">
    <source>
        <dbReference type="EMBL" id="KAB6029984.1"/>
    </source>
</evidence>
<dbReference type="EMBL" id="WDFR01000002">
    <property type="protein sequence ID" value="KAB6029984.1"/>
    <property type="molecule type" value="Genomic_DNA"/>
</dbReference>
<reference evidence="1 2" key="1">
    <citation type="journal article" date="2019" name="Nat. Med.">
        <title>A library of human gut bacterial isolates paired with longitudinal multiomics data enables mechanistic microbiome research.</title>
        <authorList>
            <person name="Poyet M."/>
            <person name="Groussin M."/>
            <person name="Gibbons S.M."/>
            <person name="Avila-Pacheco J."/>
            <person name="Jiang X."/>
            <person name="Kearney S.M."/>
            <person name="Perrotta A.R."/>
            <person name="Berdy B."/>
            <person name="Zhao S."/>
            <person name="Lieberman T.D."/>
            <person name="Swanson P.K."/>
            <person name="Smith M."/>
            <person name="Roesemann S."/>
            <person name="Alexander J.E."/>
            <person name="Rich S.A."/>
            <person name="Livny J."/>
            <person name="Vlamakis H."/>
            <person name="Clish C."/>
            <person name="Bullock K."/>
            <person name="Deik A."/>
            <person name="Scott J."/>
            <person name="Pierce K.A."/>
            <person name="Xavier R.J."/>
            <person name="Alm E.J."/>
        </authorList>
    </citation>
    <scope>NUCLEOTIDE SEQUENCE [LARGE SCALE GENOMIC DNA]</scope>
    <source>
        <strain evidence="1 2">BIOML-A26</strain>
    </source>
</reference>
<sequence>MRGGGIAVDADEYAALGGRLDLRQVCGWYERMESIEIDEDFLCFTDLYAPASRLVPSDWTVVDLGGYVGVQAGLFKGRYVDVDCYDLMGDDLYLPPRRYRASNASHVVSDIMAWLGANPRLPRRTLLLMSGVPGYAPILHELHRRGGDWAFWYPGTRAVGHGGLGGRIAAAVDRDA</sequence>
<accession>A0A6I0V9N0</accession>
<gene>
    <name evidence="1" type="ORF">GA542_03650</name>
</gene>
<evidence type="ECO:0000313" key="2">
    <source>
        <dbReference type="Proteomes" id="UP000470926"/>
    </source>
</evidence>
<proteinExistence type="predicted"/>